<accession>A0A0S3R253</accession>
<dbReference type="SMART" id="SM00015">
    <property type="entry name" value="IQ"/>
    <property type="match status" value="3"/>
</dbReference>
<dbReference type="Proteomes" id="UP000291084">
    <property type="component" value="Chromosome 1"/>
</dbReference>
<evidence type="ECO:0000256" key="4">
    <source>
        <dbReference type="SAM" id="MobiDB-lite"/>
    </source>
</evidence>
<comment type="similarity">
    <text evidence="2">Belongs to the IQD family.</text>
</comment>
<reference evidence="6 7" key="1">
    <citation type="journal article" date="2015" name="Sci. Rep.">
        <title>The power of single molecule real-time sequencing technology in the de novo assembly of a eukaryotic genome.</title>
        <authorList>
            <person name="Sakai H."/>
            <person name="Naito K."/>
            <person name="Ogiso-Tanaka E."/>
            <person name="Takahashi Y."/>
            <person name="Iseki K."/>
            <person name="Muto C."/>
            <person name="Satou K."/>
            <person name="Teruya K."/>
            <person name="Shiroma A."/>
            <person name="Shimoji M."/>
            <person name="Hirano T."/>
            <person name="Itoh T."/>
            <person name="Kaga A."/>
            <person name="Tomooka N."/>
        </authorList>
    </citation>
    <scope>NUCLEOTIDE SEQUENCE [LARGE SCALE GENOMIC DNA]</scope>
    <source>
        <strain evidence="7">cv. Shumari</strain>
    </source>
</reference>
<proteinExistence type="inferred from homology"/>
<sequence>MGRQSPGKWIRNLLLGKKSSSKSKSSREKDIYKPSSTKDVLAVSSETSMSSSISGANAIKGKLSEKEVISVSSNDGIILTTEDEHANGQSHDNFYSEDRNEKSRLIKTAIITIQAAIRGYQARGTYKTVKDIIPLQAYIRGQLVRRQAISALYCVKSIVRFQALARGYKVRHSDIGLAVQKLLKDTKFSKSTGVVTSTQAVKLSDKTFAHKLLASSPYAVSPRLKYNTGEPNLVWEWLGRWTKSHFWVPLQEAQRSDSVSDKKNGSSQTVETNKGQVKKNARKGTPHDLVSDSNKHKRYPKKDSNPALHSAKEHPPKELEKRSSKKSQIQNVSDKSEASDEKRRLMVRKVSDHTKVNDVPEEDAGASSEKMKYLAVSKSEECDLGKSLIQQAQEHDNNEPCNGTNSPLQPSLMNSKDGGVIEELNDVKSKNFQRRASLPANFTDLENVLHDNTPRLPSYMAPTESTKAKLRGQCSPRSVSDLADVSRITRRLSLSSSLSVKLGSFSPRSDRLAALTNKIRTDRSLSSSRDGTRKNLGFHLFMRSFLVLLSFTISIDSEFVTKDFGNTVTMTCTDTHLSTENILNIYIHASSWFCYASSFFKSFSGFGQLVLKLLLIVLDYTHIYKTSPSENSYKFKNESFKSESYNHKLFVLT</sequence>
<dbReference type="InterPro" id="IPR025064">
    <property type="entry name" value="DUF4005"/>
</dbReference>
<evidence type="ECO:0000256" key="1">
    <source>
        <dbReference type="ARBA" id="ARBA00022860"/>
    </source>
</evidence>
<feature type="region of interest" description="Disordered" evidence="4">
    <location>
        <begin position="395"/>
        <end position="416"/>
    </location>
</feature>
<protein>
    <recommendedName>
        <fullName evidence="5">DUF4005 domain-containing protein</fullName>
    </recommendedName>
</protein>
<dbReference type="GO" id="GO:0005516">
    <property type="term" value="F:calmodulin binding"/>
    <property type="evidence" value="ECO:0007669"/>
    <property type="project" value="UniProtKB-KW"/>
</dbReference>
<feature type="compositionally biased region" description="Basic and acidic residues" evidence="4">
    <location>
        <begin position="334"/>
        <end position="358"/>
    </location>
</feature>
<dbReference type="InterPro" id="IPR000048">
    <property type="entry name" value="IQ_motif_EF-hand-BS"/>
</dbReference>
<feature type="region of interest" description="Disordered" evidence="4">
    <location>
        <begin position="253"/>
        <end position="370"/>
    </location>
</feature>
<dbReference type="EMBL" id="AP015034">
    <property type="protein sequence ID" value="BAT74559.1"/>
    <property type="molecule type" value="Genomic_DNA"/>
</dbReference>
<evidence type="ECO:0000313" key="7">
    <source>
        <dbReference type="Proteomes" id="UP000291084"/>
    </source>
</evidence>
<feature type="compositionally biased region" description="Basic and acidic residues" evidence="4">
    <location>
        <begin position="310"/>
        <end position="322"/>
    </location>
</feature>
<dbReference type="AlphaFoldDB" id="A0A0S3R253"/>
<evidence type="ECO:0000256" key="3">
    <source>
        <dbReference type="ARBA" id="ARBA00024378"/>
    </source>
</evidence>
<name>A0A0S3R253_PHAAN</name>
<feature type="domain" description="DUF4005" evidence="5">
    <location>
        <begin position="447"/>
        <end position="501"/>
    </location>
</feature>
<feature type="compositionally biased region" description="Basic and acidic residues" evidence="4">
    <location>
        <begin position="285"/>
        <end position="294"/>
    </location>
</feature>
<dbReference type="PANTHER" id="PTHR32295:SF275">
    <property type="entry name" value="IQ CALMODULIN-BINDING MOTIF PROTEIN"/>
    <property type="match status" value="1"/>
</dbReference>
<dbReference type="Pfam" id="PF13178">
    <property type="entry name" value="DUF4005"/>
    <property type="match status" value="1"/>
</dbReference>
<comment type="subunit">
    <text evidence="3">Binds to multiple calmodulin (CaM) in the presence of Ca(2+) and CaM-like proteins.</text>
</comment>
<keyword evidence="7" id="KW-1185">Reference proteome</keyword>
<evidence type="ECO:0000313" key="6">
    <source>
        <dbReference type="EMBL" id="BAT74559.1"/>
    </source>
</evidence>
<feature type="region of interest" description="Disordered" evidence="4">
    <location>
        <begin position="453"/>
        <end position="473"/>
    </location>
</feature>
<feature type="region of interest" description="Disordered" evidence="4">
    <location>
        <begin position="12"/>
        <end position="44"/>
    </location>
</feature>
<evidence type="ECO:0000256" key="2">
    <source>
        <dbReference type="ARBA" id="ARBA00024341"/>
    </source>
</evidence>
<feature type="compositionally biased region" description="Polar residues" evidence="4">
    <location>
        <begin position="399"/>
        <end position="414"/>
    </location>
</feature>
<evidence type="ECO:0000259" key="5">
    <source>
        <dbReference type="Pfam" id="PF13178"/>
    </source>
</evidence>
<feature type="compositionally biased region" description="Polar residues" evidence="4">
    <location>
        <begin position="265"/>
        <end position="275"/>
    </location>
</feature>
<dbReference type="OrthoDB" id="1905649at2759"/>
<keyword evidence="1" id="KW-0112">Calmodulin-binding</keyword>
<dbReference type="Pfam" id="PF00612">
    <property type="entry name" value="IQ"/>
    <property type="match status" value="3"/>
</dbReference>
<dbReference type="PROSITE" id="PS50096">
    <property type="entry name" value="IQ"/>
    <property type="match status" value="2"/>
</dbReference>
<dbReference type="PANTHER" id="PTHR32295">
    <property type="entry name" value="IQ-DOMAIN 5-RELATED"/>
    <property type="match status" value="1"/>
</dbReference>
<organism evidence="6 7">
    <name type="scientific">Vigna angularis var. angularis</name>
    <dbReference type="NCBI Taxonomy" id="157739"/>
    <lineage>
        <taxon>Eukaryota</taxon>
        <taxon>Viridiplantae</taxon>
        <taxon>Streptophyta</taxon>
        <taxon>Embryophyta</taxon>
        <taxon>Tracheophyta</taxon>
        <taxon>Spermatophyta</taxon>
        <taxon>Magnoliopsida</taxon>
        <taxon>eudicotyledons</taxon>
        <taxon>Gunneridae</taxon>
        <taxon>Pentapetalae</taxon>
        <taxon>rosids</taxon>
        <taxon>fabids</taxon>
        <taxon>Fabales</taxon>
        <taxon>Fabaceae</taxon>
        <taxon>Papilionoideae</taxon>
        <taxon>50 kb inversion clade</taxon>
        <taxon>NPAAA clade</taxon>
        <taxon>indigoferoid/millettioid clade</taxon>
        <taxon>Phaseoleae</taxon>
        <taxon>Vigna</taxon>
    </lineage>
</organism>
<gene>
    <name evidence="6" type="primary">Vigan.01G225300</name>
    <name evidence="6" type="ORF">VIGAN_01225300</name>
</gene>
<feature type="compositionally biased region" description="Basic and acidic residues" evidence="4">
    <location>
        <begin position="254"/>
        <end position="264"/>
    </location>
</feature>